<dbReference type="EMBL" id="FQVN01000008">
    <property type="protein sequence ID" value="SHG36133.1"/>
    <property type="molecule type" value="Genomic_DNA"/>
</dbReference>
<evidence type="ECO:0000256" key="2">
    <source>
        <dbReference type="SAM" id="Phobius"/>
    </source>
</evidence>
<sequence length="120" mass="12463">MPGSTPSPEATTVDTSSEISPGATRPGPLARLGRLLRGFVGSLTAGLVLLALFLVAAQLMALSRGESGPGWLTVTGHILGAVGAVALQRVVDRDRGLRAWAAGLGVLVVLSLVLWYGWYR</sequence>
<keyword evidence="4" id="KW-1185">Reference proteome</keyword>
<feature type="region of interest" description="Disordered" evidence="1">
    <location>
        <begin position="1"/>
        <end position="26"/>
    </location>
</feature>
<keyword evidence="2" id="KW-0812">Transmembrane</keyword>
<proteinExistence type="predicted"/>
<reference evidence="3 4" key="1">
    <citation type="submission" date="2016-11" db="EMBL/GenBank/DDBJ databases">
        <authorList>
            <person name="Jaros S."/>
            <person name="Januszkiewicz K."/>
            <person name="Wedrychowicz H."/>
        </authorList>
    </citation>
    <scope>NUCLEOTIDE SEQUENCE [LARGE SCALE GENOMIC DNA]</scope>
    <source>
        <strain evidence="3 4">DSM 44523</strain>
    </source>
</reference>
<organism evidence="3 4">
    <name type="scientific">Streptoalloteichus hindustanus</name>
    <dbReference type="NCBI Taxonomy" id="2017"/>
    <lineage>
        <taxon>Bacteria</taxon>
        <taxon>Bacillati</taxon>
        <taxon>Actinomycetota</taxon>
        <taxon>Actinomycetes</taxon>
        <taxon>Pseudonocardiales</taxon>
        <taxon>Pseudonocardiaceae</taxon>
        <taxon>Streptoalloteichus</taxon>
    </lineage>
</organism>
<accession>A0A1M5J7Y2</accession>
<keyword evidence="2" id="KW-1133">Transmembrane helix</keyword>
<dbReference type="AlphaFoldDB" id="A0A1M5J7Y2"/>
<dbReference type="Proteomes" id="UP000184501">
    <property type="component" value="Unassembled WGS sequence"/>
</dbReference>
<feature type="transmembrane region" description="Helical" evidence="2">
    <location>
        <begin position="69"/>
        <end position="87"/>
    </location>
</feature>
<name>A0A1M5J7Y2_STRHI</name>
<feature type="compositionally biased region" description="Polar residues" evidence="1">
    <location>
        <begin position="1"/>
        <end position="19"/>
    </location>
</feature>
<feature type="transmembrane region" description="Helical" evidence="2">
    <location>
        <begin position="35"/>
        <end position="57"/>
    </location>
</feature>
<keyword evidence="2" id="KW-0472">Membrane</keyword>
<evidence type="ECO:0000313" key="4">
    <source>
        <dbReference type="Proteomes" id="UP000184501"/>
    </source>
</evidence>
<gene>
    <name evidence="3" type="ORF">SAMN05444320_108154</name>
</gene>
<protein>
    <submittedName>
        <fullName evidence="3">Uncharacterized protein</fullName>
    </submittedName>
</protein>
<evidence type="ECO:0000313" key="3">
    <source>
        <dbReference type="EMBL" id="SHG36133.1"/>
    </source>
</evidence>
<feature type="transmembrane region" description="Helical" evidence="2">
    <location>
        <begin position="99"/>
        <end position="118"/>
    </location>
</feature>
<evidence type="ECO:0000256" key="1">
    <source>
        <dbReference type="SAM" id="MobiDB-lite"/>
    </source>
</evidence>